<keyword evidence="3" id="KW-1185">Reference proteome</keyword>
<evidence type="ECO:0000256" key="1">
    <source>
        <dbReference type="SAM" id="MobiDB-lite"/>
    </source>
</evidence>
<proteinExistence type="predicted"/>
<accession>A0A6A4HTF9</accession>
<sequence length="60" mass="6462">MSVSIPASGPGPVQQQPKSMQSTTGGFSVPALTGAKQRRQPEPDRIQVQVEHRVQVQARP</sequence>
<protein>
    <submittedName>
        <fullName evidence="2">Uncharacterized protein</fullName>
    </submittedName>
</protein>
<gene>
    <name evidence="2" type="ORF">BT96DRAFT_918774</name>
</gene>
<feature type="compositionally biased region" description="Basic and acidic residues" evidence="1">
    <location>
        <begin position="39"/>
        <end position="54"/>
    </location>
</feature>
<dbReference type="Proteomes" id="UP000799118">
    <property type="component" value="Unassembled WGS sequence"/>
</dbReference>
<organism evidence="2 3">
    <name type="scientific">Gymnopus androsaceus JB14</name>
    <dbReference type="NCBI Taxonomy" id="1447944"/>
    <lineage>
        <taxon>Eukaryota</taxon>
        <taxon>Fungi</taxon>
        <taxon>Dikarya</taxon>
        <taxon>Basidiomycota</taxon>
        <taxon>Agaricomycotina</taxon>
        <taxon>Agaricomycetes</taxon>
        <taxon>Agaricomycetidae</taxon>
        <taxon>Agaricales</taxon>
        <taxon>Marasmiineae</taxon>
        <taxon>Omphalotaceae</taxon>
        <taxon>Gymnopus</taxon>
    </lineage>
</organism>
<feature type="compositionally biased region" description="Polar residues" evidence="1">
    <location>
        <begin position="13"/>
        <end position="26"/>
    </location>
</feature>
<evidence type="ECO:0000313" key="2">
    <source>
        <dbReference type="EMBL" id="KAE9401456.1"/>
    </source>
</evidence>
<reference evidence="2" key="1">
    <citation type="journal article" date="2019" name="Environ. Microbiol.">
        <title>Fungal ecological strategies reflected in gene transcription - a case study of two litter decomposers.</title>
        <authorList>
            <person name="Barbi F."/>
            <person name="Kohler A."/>
            <person name="Barry K."/>
            <person name="Baskaran P."/>
            <person name="Daum C."/>
            <person name="Fauchery L."/>
            <person name="Ihrmark K."/>
            <person name="Kuo A."/>
            <person name="LaButti K."/>
            <person name="Lipzen A."/>
            <person name="Morin E."/>
            <person name="Grigoriev I.V."/>
            <person name="Henrissat B."/>
            <person name="Lindahl B."/>
            <person name="Martin F."/>
        </authorList>
    </citation>
    <scope>NUCLEOTIDE SEQUENCE</scope>
    <source>
        <strain evidence="2">JB14</strain>
    </source>
</reference>
<dbReference type="AlphaFoldDB" id="A0A6A4HTF9"/>
<feature type="non-terminal residue" evidence="2">
    <location>
        <position position="60"/>
    </location>
</feature>
<name>A0A6A4HTF9_9AGAR</name>
<feature type="region of interest" description="Disordered" evidence="1">
    <location>
        <begin position="1"/>
        <end position="60"/>
    </location>
</feature>
<evidence type="ECO:0000313" key="3">
    <source>
        <dbReference type="Proteomes" id="UP000799118"/>
    </source>
</evidence>
<dbReference type="EMBL" id="ML769445">
    <property type="protein sequence ID" value="KAE9401456.1"/>
    <property type="molecule type" value="Genomic_DNA"/>
</dbReference>